<evidence type="ECO:0000313" key="1">
    <source>
        <dbReference type="EMBL" id="KAH7428617.1"/>
    </source>
</evidence>
<organism evidence="1 2">
    <name type="scientific">Ceratopteris richardii</name>
    <name type="common">Triangle waterfern</name>
    <dbReference type="NCBI Taxonomy" id="49495"/>
    <lineage>
        <taxon>Eukaryota</taxon>
        <taxon>Viridiplantae</taxon>
        <taxon>Streptophyta</taxon>
        <taxon>Embryophyta</taxon>
        <taxon>Tracheophyta</taxon>
        <taxon>Polypodiopsida</taxon>
        <taxon>Polypodiidae</taxon>
        <taxon>Polypodiales</taxon>
        <taxon>Pteridineae</taxon>
        <taxon>Pteridaceae</taxon>
        <taxon>Parkerioideae</taxon>
        <taxon>Ceratopteris</taxon>
    </lineage>
</organism>
<dbReference type="Proteomes" id="UP000825935">
    <property type="component" value="Chromosome 9"/>
</dbReference>
<dbReference type="AlphaFoldDB" id="A0A8T2TYT1"/>
<sequence>MPARISSLIPIMGQCSISSSCNHLEKGFLAQEAIRSTSYQFHGSKCPSSHKNPLQWLPHWNIDMYRNSTLIFSLMLLDVCFLHKLVHGCTPGYTTCGIYLPEVHIVLLRPFRNTIQLEFPVYQGIQHLCLLHSRLASHSSGSDRSPYLKSHC</sequence>
<proteinExistence type="predicted"/>
<dbReference type="PROSITE" id="PS51257">
    <property type="entry name" value="PROKAR_LIPOPROTEIN"/>
    <property type="match status" value="1"/>
</dbReference>
<reference evidence="1" key="1">
    <citation type="submission" date="2021-08" db="EMBL/GenBank/DDBJ databases">
        <title>WGS assembly of Ceratopteris richardii.</title>
        <authorList>
            <person name="Marchant D.B."/>
            <person name="Chen G."/>
            <person name="Jenkins J."/>
            <person name="Shu S."/>
            <person name="Leebens-Mack J."/>
            <person name="Grimwood J."/>
            <person name="Schmutz J."/>
            <person name="Soltis P."/>
            <person name="Soltis D."/>
            <person name="Chen Z.-H."/>
        </authorList>
    </citation>
    <scope>NUCLEOTIDE SEQUENCE</scope>
    <source>
        <strain evidence="1">Whitten #5841</strain>
        <tissue evidence="1">Leaf</tissue>
    </source>
</reference>
<comment type="caution">
    <text evidence="1">The sequence shown here is derived from an EMBL/GenBank/DDBJ whole genome shotgun (WGS) entry which is preliminary data.</text>
</comment>
<accession>A0A8T2TYT1</accession>
<keyword evidence="2" id="KW-1185">Reference proteome</keyword>
<dbReference type="EMBL" id="CM035414">
    <property type="protein sequence ID" value="KAH7428617.1"/>
    <property type="molecule type" value="Genomic_DNA"/>
</dbReference>
<protein>
    <submittedName>
        <fullName evidence="1">Uncharacterized protein</fullName>
    </submittedName>
</protein>
<name>A0A8T2TYT1_CERRI</name>
<gene>
    <name evidence="1" type="ORF">KP509_09G008800</name>
</gene>
<evidence type="ECO:0000313" key="2">
    <source>
        <dbReference type="Proteomes" id="UP000825935"/>
    </source>
</evidence>